<dbReference type="AlphaFoldDB" id="A0A6I9NYV6"/>
<evidence type="ECO:0000313" key="2">
    <source>
        <dbReference type="Proteomes" id="UP000504611"/>
    </source>
</evidence>
<accession>A0A6I9NYV6</accession>
<protein>
    <submittedName>
        <fullName evidence="3">Serine/threonine-protein phosphatase 6 regulatory subunit 3-B-like</fullName>
    </submittedName>
</protein>
<keyword evidence="2" id="KW-1185">Reference proteome</keyword>
<dbReference type="Pfam" id="PF04499">
    <property type="entry name" value="SAPS"/>
    <property type="match status" value="1"/>
</dbReference>
<proteinExistence type="inferred from homology"/>
<dbReference type="InterPro" id="IPR007587">
    <property type="entry name" value="SAPS"/>
</dbReference>
<evidence type="ECO:0000256" key="1">
    <source>
        <dbReference type="ARBA" id="ARBA00006180"/>
    </source>
</evidence>
<reference evidence="3" key="1">
    <citation type="submission" date="2025-08" db="UniProtKB">
        <authorList>
            <consortium name="RefSeq"/>
        </authorList>
    </citation>
    <scope>IDENTIFICATION</scope>
    <source>
        <tissue evidence="3">Muscle</tissue>
    </source>
</reference>
<dbReference type="KEGG" id="ncc:104954227"/>
<name>A0A6I9NYV6_9TELE</name>
<dbReference type="RefSeq" id="XP_010779606.1">
    <property type="nucleotide sequence ID" value="XM_010781304.1"/>
</dbReference>
<dbReference type="Proteomes" id="UP000504611">
    <property type="component" value="Unplaced"/>
</dbReference>
<gene>
    <name evidence="3" type="primary">LOC104954227</name>
</gene>
<dbReference type="PANTHER" id="PTHR12634">
    <property type="entry name" value="SIT4 YEAST -ASSOCIATING PROTEIN-RELATED"/>
    <property type="match status" value="1"/>
</dbReference>
<evidence type="ECO:0000313" key="3">
    <source>
        <dbReference type="RefSeq" id="XP_010779606.1"/>
    </source>
</evidence>
<dbReference type="GO" id="GO:0005829">
    <property type="term" value="C:cytosol"/>
    <property type="evidence" value="ECO:0007669"/>
    <property type="project" value="TreeGrafter"/>
</dbReference>
<dbReference type="OrthoDB" id="295029at2759"/>
<dbReference type="PANTHER" id="PTHR12634:SF12">
    <property type="entry name" value="SERINE_THREONINE-PROTEIN PHOSPHATASE 6 REGULATORY SUBUNIT 3"/>
    <property type="match status" value="1"/>
</dbReference>
<dbReference type="GO" id="GO:0019888">
    <property type="term" value="F:protein phosphatase regulator activity"/>
    <property type="evidence" value="ECO:0007669"/>
    <property type="project" value="TreeGrafter"/>
</dbReference>
<dbReference type="GeneID" id="104954227"/>
<sequence>MKLYSFLQNEPPLNPLLASFFSKVLSILIGRKPEQIVDFLRKREDFVDLMIKHIGTSAIMDLLLRMLTCIEPQQLRQDVLNWLNEEKVIQRLVDMVQPSQDEDVSFSHTSLFLPIANWRFKSPGLFMNH</sequence>
<dbReference type="GO" id="GO:0005634">
    <property type="term" value="C:nucleus"/>
    <property type="evidence" value="ECO:0007669"/>
    <property type="project" value="TreeGrafter"/>
</dbReference>
<dbReference type="GO" id="GO:0019903">
    <property type="term" value="F:protein phosphatase binding"/>
    <property type="evidence" value="ECO:0007669"/>
    <property type="project" value="InterPro"/>
</dbReference>
<comment type="similarity">
    <text evidence="1">Belongs to the SAPS family.</text>
</comment>
<organism evidence="2 3">
    <name type="scientific">Notothenia coriiceps</name>
    <name type="common">black rockcod</name>
    <dbReference type="NCBI Taxonomy" id="8208"/>
    <lineage>
        <taxon>Eukaryota</taxon>
        <taxon>Metazoa</taxon>
        <taxon>Chordata</taxon>
        <taxon>Craniata</taxon>
        <taxon>Vertebrata</taxon>
        <taxon>Euteleostomi</taxon>
        <taxon>Actinopterygii</taxon>
        <taxon>Neopterygii</taxon>
        <taxon>Teleostei</taxon>
        <taxon>Neoteleostei</taxon>
        <taxon>Acanthomorphata</taxon>
        <taxon>Eupercaria</taxon>
        <taxon>Perciformes</taxon>
        <taxon>Notothenioidei</taxon>
        <taxon>Nototheniidae</taxon>
        <taxon>Notothenia</taxon>
    </lineage>
</organism>